<protein>
    <recommendedName>
        <fullName evidence="3">DUF268 domain-containing protein</fullName>
    </recommendedName>
</protein>
<evidence type="ECO:0008006" key="3">
    <source>
        <dbReference type="Google" id="ProtNLM"/>
    </source>
</evidence>
<dbReference type="Proteomes" id="UP001501476">
    <property type="component" value="Unassembled WGS sequence"/>
</dbReference>
<dbReference type="EMBL" id="BAAADG010000001">
    <property type="protein sequence ID" value="GAA0213574.1"/>
    <property type="molecule type" value="Genomic_DNA"/>
</dbReference>
<dbReference type="Gene3D" id="3.40.50.150">
    <property type="entry name" value="Vaccinia Virus protein VP39"/>
    <property type="match status" value="1"/>
</dbReference>
<accession>A0ABP3CRD2</accession>
<proteinExistence type="predicted"/>
<reference evidence="2" key="1">
    <citation type="journal article" date="2019" name="Int. J. Syst. Evol. Microbiol.">
        <title>The Global Catalogue of Microorganisms (GCM) 10K type strain sequencing project: providing services to taxonomists for standard genome sequencing and annotation.</title>
        <authorList>
            <consortium name="The Broad Institute Genomics Platform"/>
            <consortium name="The Broad Institute Genome Sequencing Center for Infectious Disease"/>
            <person name="Wu L."/>
            <person name="Ma J."/>
        </authorList>
    </citation>
    <scope>NUCLEOTIDE SEQUENCE [LARGE SCALE GENOMIC DNA]</scope>
    <source>
        <strain evidence="2">JCM 6886</strain>
    </source>
</reference>
<gene>
    <name evidence="1" type="ORF">GCM10008964_01280</name>
</gene>
<evidence type="ECO:0000313" key="2">
    <source>
        <dbReference type="Proteomes" id="UP001501476"/>
    </source>
</evidence>
<dbReference type="Pfam" id="PF03269">
    <property type="entry name" value="DUF268"/>
    <property type="match status" value="1"/>
</dbReference>
<evidence type="ECO:0000313" key="1">
    <source>
        <dbReference type="EMBL" id="GAA0213574.1"/>
    </source>
</evidence>
<dbReference type="SUPFAM" id="SSF53335">
    <property type="entry name" value="S-adenosyl-L-methionine-dependent methyltransferases"/>
    <property type="match status" value="1"/>
</dbReference>
<dbReference type="InterPro" id="IPR004951">
    <property type="entry name" value="DUF268_CAE_spp"/>
</dbReference>
<dbReference type="InterPro" id="IPR029063">
    <property type="entry name" value="SAM-dependent_MTases_sf"/>
</dbReference>
<organism evidence="1 2">
    <name type="scientific">Methylophaga marina</name>
    <dbReference type="NCBI Taxonomy" id="45495"/>
    <lineage>
        <taxon>Bacteria</taxon>
        <taxon>Pseudomonadati</taxon>
        <taxon>Pseudomonadota</taxon>
        <taxon>Gammaproteobacteria</taxon>
        <taxon>Thiotrichales</taxon>
        <taxon>Piscirickettsiaceae</taxon>
        <taxon>Methylophaga</taxon>
    </lineage>
</organism>
<dbReference type="RefSeq" id="WP_343749476.1">
    <property type="nucleotide sequence ID" value="NZ_BAAADG010000001.1"/>
</dbReference>
<comment type="caution">
    <text evidence="1">The sequence shown here is derived from an EMBL/GenBank/DDBJ whole genome shotgun (WGS) entry which is preliminary data.</text>
</comment>
<keyword evidence="2" id="KW-1185">Reference proteome</keyword>
<sequence length="215" mass="24950">MLSQQKKNKQFKKIEWFPCLADNVGYTPLEPTYFFQDSWAAKHIFQLKPDHHYDVGSSAKTMSILSQYVPVTMIDIRPIELKLNNLYFKKGSILNLPFQNNSIETLSSLCVIEHIGLGRYGDEINSFGSEDAIKELKRVLKVGGIILFSVPVDNENKIYFNAHRAFTRHYVLSLFQNFKVLDEKYHYGMAMYDEYEPSRGFGTGLFMLEKLYDDC</sequence>
<name>A0ABP3CRD2_9GAMM</name>